<sequence length="292" mass="32140">MESSDLKIFQAVAREGSITKAAQVLNYVQSNVTSRIQQLEAQLNVPLFRRSNRGMTLTPAGENLLGYADTILTLLDEAVKSTQYSDHPTGPLRLGSIETAAVTHLTSLLAEYHSQYPDVQLSLLTGGTHDLVQKVLNYELDGAFVYGPVDDPHIDHVAAYEEELVLISEPGNRNMDELLAKPMLFFDVGCTHRARAEGFLSETGINAYQIMEFGTLEVILGGVASGLGVSMLPQSSIAKAEETGSIASHRLPEKYRKLEVWFVHRRDSVCSSALSGLLHWMKRNAILNEDLI</sequence>
<evidence type="ECO:0000256" key="3">
    <source>
        <dbReference type="ARBA" id="ARBA00023125"/>
    </source>
</evidence>
<gene>
    <name evidence="6" type="ORF">QD47_04540</name>
</gene>
<dbReference type="Gene3D" id="3.40.190.10">
    <property type="entry name" value="Periplasmic binding protein-like II"/>
    <property type="match status" value="2"/>
</dbReference>
<dbReference type="GO" id="GO:0003700">
    <property type="term" value="F:DNA-binding transcription factor activity"/>
    <property type="evidence" value="ECO:0007669"/>
    <property type="project" value="InterPro"/>
</dbReference>
<keyword evidence="7" id="KW-1185">Reference proteome</keyword>
<dbReference type="Gene3D" id="1.10.10.10">
    <property type="entry name" value="Winged helix-like DNA-binding domain superfamily/Winged helix DNA-binding domain"/>
    <property type="match status" value="1"/>
</dbReference>
<evidence type="ECO:0000259" key="5">
    <source>
        <dbReference type="PROSITE" id="PS50931"/>
    </source>
</evidence>
<dbReference type="PANTHER" id="PTHR30126">
    <property type="entry name" value="HTH-TYPE TRANSCRIPTIONAL REGULATOR"/>
    <property type="match status" value="1"/>
</dbReference>
<dbReference type="FunFam" id="1.10.10.10:FF:000001">
    <property type="entry name" value="LysR family transcriptional regulator"/>
    <property type="match status" value="1"/>
</dbReference>
<dbReference type="SUPFAM" id="SSF46785">
    <property type="entry name" value="Winged helix' DNA-binding domain"/>
    <property type="match status" value="1"/>
</dbReference>
<dbReference type="PANTHER" id="PTHR30126:SF40">
    <property type="entry name" value="HTH-TYPE TRANSCRIPTIONAL REGULATOR GLTR"/>
    <property type="match status" value="1"/>
</dbReference>
<dbReference type="PATRIC" id="fig|159743.3.peg.976"/>
<organism evidence="6 7">
    <name type="scientific">Paenibacillus terrae</name>
    <dbReference type="NCBI Taxonomy" id="159743"/>
    <lineage>
        <taxon>Bacteria</taxon>
        <taxon>Bacillati</taxon>
        <taxon>Bacillota</taxon>
        <taxon>Bacilli</taxon>
        <taxon>Bacillales</taxon>
        <taxon>Paenibacillaceae</taxon>
        <taxon>Paenibacillus</taxon>
    </lineage>
</organism>
<evidence type="ECO:0000256" key="4">
    <source>
        <dbReference type="ARBA" id="ARBA00023163"/>
    </source>
</evidence>
<name>A0A0D7X9K9_9BACL</name>
<evidence type="ECO:0000313" key="6">
    <source>
        <dbReference type="EMBL" id="KJD46782.1"/>
    </source>
</evidence>
<keyword evidence="2" id="KW-0805">Transcription regulation</keyword>
<dbReference type="OrthoDB" id="8479357at2"/>
<protein>
    <submittedName>
        <fullName evidence="6">LysR family transcriptional regulator</fullName>
    </submittedName>
</protein>
<feature type="domain" description="HTH lysR-type" evidence="5">
    <location>
        <begin position="1"/>
        <end position="58"/>
    </location>
</feature>
<evidence type="ECO:0000256" key="2">
    <source>
        <dbReference type="ARBA" id="ARBA00023015"/>
    </source>
</evidence>
<dbReference type="AlphaFoldDB" id="A0A0D7X9K9"/>
<dbReference type="PROSITE" id="PS50931">
    <property type="entry name" value="HTH_LYSR"/>
    <property type="match status" value="1"/>
</dbReference>
<accession>A0A0D7X9K9</accession>
<evidence type="ECO:0000313" key="7">
    <source>
        <dbReference type="Proteomes" id="UP000032534"/>
    </source>
</evidence>
<dbReference type="RefSeq" id="WP_044644999.1">
    <property type="nucleotide sequence ID" value="NZ_JTHP01000005.1"/>
</dbReference>
<comment type="caution">
    <text evidence="6">The sequence shown here is derived from an EMBL/GenBank/DDBJ whole genome shotgun (WGS) entry which is preliminary data.</text>
</comment>
<keyword evidence="4" id="KW-0804">Transcription</keyword>
<dbReference type="SUPFAM" id="SSF53850">
    <property type="entry name" value="Periplasmic binding protein-like II"/>
    <property type="match status" value="1"/>
</dbReference>
<reference evidence="6 7" key="1">
    <citation type="submission" date="2014-11" db="EMBL/GenBank/DDBJ databases">
        <title>Draft Genome Sequences of Paenibacillus polymyxa NRRL B-30509 and Paenibacillus terrae NRRL B-30644, Strains from a Poultry Environment that Produce Tridecaptin A and Paenicidins.</title>
        <authorList>
            <person name="van Belkum M.J."/>
            <person name="Lohans C.T."/>
            <person name="Vederas J.C."/>
        </authorList>
    </citation>
    <scope>NUCLEOTIDE SEQUENCE [LARGE SCALE GENOMIC DNA]</scope>
    <source>
        <strain evidence="6 7">NRRL B-30644</strain>
    </source>
</reference>
<dbReference type="Pfam" id="PF03466">
    <property type="entry name" value="LysR_substrate"/>
    <property type="match status" value="1"/>
</dbReference>
<evidence type="ECO:0000256" key="1">
    <source>
        <dbReference type="ARBA" id="ARBA00009437"/>
    </source>
</evidence>
<dbReference type="InterPro" id="IPR036388">
    <property type="entry name" value="WH-like_DNA-bd_sf"/>
</dbReference>
<dbReference type="Pfam" id="PF00126">
    <property type="entry name" value="HTH_1"/>
    <property type="match status" value="1"/>
</dbReference>
<dbReference type="Proteomes" id="UP000032534">
    <property type="component" value="Unassembled WGS sequence"/>
</dbReference>
<dbReference type="CDD" id="cd08442">
    <property type="entry name" value="PBP2_YofA_SoxR_like"/>
    <property type="match status" value="1"/>
</dbReference>
<proteinExistence type="inferred from homology"/>
<dbReference type="InterPro" id="IPR005119">
    <property type="entry name" value="LysR_subst-bd"/>
</dbReference>
<dbReference type="EMBL" id="JTHP01000005">
    <property type="protein sequence ID" value="KJD46782.1"/>
    <property type="molecule type" value="Genomic_DNA"/>
</dbReference>
<comment type="similarity">
    <text evidence="1">Belongs to the LysR transcriptional regulatory family.</text>
</comment>
<dbReference type="PRINTS" id="PR00039">
    <property type="entry name" value="HTHLYSR"/>
</dbReference>
<keyword evidence="3" id="KW-0238">DNA-binding</keyword>
<dbReference type="GO" id="GO:0000976">
    <property type="term" value="F:transcription cis-regulatory region binding"/>
    <property type="evidence" value="ECO:0007669"/>
    <property type="project" value="TreeGrafter"/>
</dbReference>
<dbReference type="InterPro" id="IPR036390">
    <property type="entry name" value="WH_DNA-bd_sf"/>
</dbReference>
<dbReference type="InterPro" id="IPR000847">
    <property type="entry name" value="LysR_HTH_N"/>
</dbReference>